<accession>A0AAW1UUD2</accession>
<dbReference type="AlphaFoldDB" id="A0AAW1UUD2"/>
<organism evidence="1 2">
    <name type="scientific">Henosepilachna vigintioctopunctata</name>
    <dbReference type="NCBI Taxonomy" id="420089"/>
    <lineage>
        <taxon>Eukaryota</taxon>
        <taxon>Metazoa</taxon>
        <taxon>Ecdysozoa</taxon>
        <taxon>Arthropoda</taxon>
        <taxon>Hexapoda</taxon>
        <taxon>Insecta</taxon>
        <taxon>Pterygota</taxon>
        <taxon>Neoptera</taxon>
        <taxon>Endopterygota</taxon>
        <taxon>Coleoptera</taxon>
        <taxon>Polyphaga</taxon>
        <taxon>Cucujiformia</taxon>
        <taxon>Coccinelloidea</taxon>
        <taxon>Coccinellidae</taxon>
        <taxon>Epilachninae</taxon>
        <taxon>Epilachnini</taxon>
        <taxon>Henosepilachna</taxon>
    </lineage>
</organism>
<dbReference type="EMBL" id="JARQZJ010000091">
    <property type="protein sequence ID" value="KAK9883580.1"/>
    <property type="molecule type" value="Genomic_DNA"/>
</dbReference>
<gene>
    <name evidence="1" type="ORF">WA026_001756</name>
</gene>
<comment type="caution">
    <text evidence="1">The sequence shown here is derived from an EMBL/GenBank/DDBJ whole genome shotgun (WGS) entry which is preliminary data.</text>
</comment>
<evidence type="ECO:0000313" key="1">
    <source>
        <dbReference type="EMBL" id="KAK9883580.1"/>
    </source>
</evidence>
<name>A0AAW1UUD2_9CUCU</name>
<sequence>MLNHYDRKNNFKPYKNNNSNLLSQILYMIEWPEEKLYQTVDAKTVLPNFDIVNIRKYFLKLYKEDIRMSDHSAVHRRGYNILKNNYH</sequence>
<keyword evidence="2" id="KW-1185">Reference proteome</keyword>
<protein>
    <submittedName>
        <fullName evidence="1">Uncharacterized protein</fullName>
    </submittedName>
</protein>
<evidence type="ECO:0000313" key="2">
    <source>
        <dbReference type="Proteomes" id="UP001431783"/>
    </source>
</evidence>
<proteinExistence type="predicted"/>
<dbReference type="Proteomes" id="UP001431783">
    <property type="component" value="Unassembled WGS sequence"/>
</dbReference>
<reference evidence="1 2" key="1">
    <citation type="submission" date="2023-03" db="EMBL/GenBank/DDBJ databases">
        <title>Genome insight into feeding habits of ladybird beetles.</title>
        <authorList>
            <person name="Li H.-S."/>
            <person name="Huang Y.-H."/>
            <person name="Pang H."/>
        </authorList>
    </citation>
    <scope>NUCLEOTIDE SEQUENCE [LARGE SCALE GENOMIC DNA]</scope>
    <source>
        <strain evidence="1">SYSU_2023b</strain>
        <tissue evidence="1">Whole body</tissue>
    </source>
</reference>